<dbReference type="AlphaFoldDB" id="G7Y472"/>
<accession>G7Y472</accession>
<organism evidence="1 2">
    <name type="scientific">Clonorchis sinensis</name>
    <name type="common">Chinese liver fluke</name>
    <dbReference type="NCBI Taxonomy" id="79923"/>
    <lineage>
        <taxon>Eukaryota</taxon>
        <taxon>Metazoa</taxon>
        <taxon>Spiralia</taxon>
        <taxon>Lophotrochozoa</taxon>
        <taxon>Platyhelminthes</taxon>
        <taxon>Trematoda</taxon>
        <taxon>Digenea</taxon>
        <taxon>Opisthorchiida</taxon>
        <taxon>Opisthorchiata</taxon>
        <taxon>Opisthorchiidae</taxon>
        <taxon>Clonorchis</taxon>
    </lineage>
</organism>
<sequence>MRENLNIDRTDDGRRFVRQAGQFGCRCFVTSRGDIISVSKLENRRTRKYNTQERIPRSMVVRKGFNQPAYRNLTASKGPPTQSVSEIRSKDEEMGLAVEMNEQRSKWANDRRGHLSSYPDIHQSEKSSANRPVGMLTKMTNDRPRIKSQLKITNFSSKLRQLRIDEVIRVENSCTSVIMIDKRLCETNKFRRFTREKQVIGFDLTPTQSNQFNFTKLGTLSISRDKPHAELEWSGKLSDNQTIHIWTVASKGLFGEISKPAWIQVDIRGSNSSQDAIRLIFDQEHRLRYCVFGTDTVETSVSLDDADLLTRHSDVLDVGRDGWLLSQNGITLKLSSAAEIVNTCFVAVNLFAELGKRFVTIRGDIFSALLVEVTSSAVVRGDGLVFGTTTDDVTSIGDETFAIKLPSSANKPTTT</sequence>
<keyword evidence="2" id="KW-1185">Reference proteome</keyword>
<dbReference type="EMBL" id="DF142852">
    <property type="protein sequence ID" value="GAA47758.1"/>
    <property type="molecule type" value="Genomic_DNA"/>
</dbReference>
<protein>
    <submittedName>
        <fullName evidence="1">Phospholipase A2 isozyme PA4</fullName>
    </submittedName>
</protein>
<proteinExistence type="predicted"/>
<evidence type="ECO:0000313" key="1">
    <source>
        <dbReference type="EMBL" id="GAA47758.1"/>
    </source>
</evidence>
<name>G7Y472_CLOSI</name>
<evidence type="ECO:0000313" key="2">
    <source>
        <dbReference type="Proteomes" id="UP000008909"/>
    </source>
</evidence>
<dbReference type="Proteomes" id="UP000008909">
    <property type="component" value="Unassembled WGS sequence"/>
</dbReference>
<reference evidence="1" key="1">
    <citation type="journal article" date="2011" name="Genome Biol.">
        <title>The draft genome of the carcinogenic human liver fluke Clonorchis sinensis.</title>
        <authorList>
            <person name="Wang X."/>
            <person name="Chen W."/>
            <person name="Huang Y."/>
            <person name="Sun J."/>
            <person name="Men J."/>
            <person name="Liu H."/>
            <person name="Luo F."/>
            <person name="Guo L."/>
            <person name="Lv X."/>
            <person name="Deng C."/>
            <person name="Zhou C."/>
            <person name="Fan Y."/>
            <person name="Li X."/>
            <person name="Huang L."/>
            <person name="Hu Y."/>
            <person name="Liang C."/>
            <person name="Hu X."/>
            <person name="Xu J."/>
            <person name="Yu X."/>
        </authorList>
    </citation>
    <scope>NUCLEOTIDE SEQUENCE [LARGE SCALE GENOMIC DNA]</scope>
    <source>
        <strain evidence="1">Henan</strain>
    </source>
</reference>
<gene>
    <name evidence="1" type="ORF">CLF_100766</name>
</gene>
<reference key="2">
    <citation type="submission" date="2011-10" db="EMBL/GenBank/DDBJ databases">
        <title>The genome and transcriptome sequence of Clonorchis sinensis provide insights into the carcinogenic liver fluke.</title>
        <authorList>
            <person name="Wang X."/>
            <person name="Huang Y."/>
            <person name="Chen W."/>
            <person name="Liu H."/>
            <person name="Guo L."/>
            <person name="Chen Y."/>
            <person name="Luo F."/>
            <person name="Zhou W."/>
            <person name="Sun J."/>
            <person name="Mao Q."/>
            <person name="Liang P."/>
            <person name="Zhou C."/>
            <person name="Tian Y."/>
            <person name="Men J."/>
            <person name="Lv X."/>
            <person name="Huang L."/>
            <person name="Zhou J."/>
            <person name="Hu Y."/>
            <person name="Li R."/>
            <person name="Zhang F."/>
            <person name="Lei H."/>
            <person name="Li X."/>
            <person name="Hu X."/>
            <person name="Liang C."/>
            <person name="Xu J."/>
            <person name="Wu Z."/>
            <person name="Yu X."/>
        </authorList>
    </citation>
    <scope>NUCLEOTIDE SEQUENCE</scope>
    <source>
        <strain>Henan</strain>
    </source>
</reference>